<dbReference type="GO" id="GO:0016757">
    <property type="term" value="F:glycosyltransferase activity"/>
    <property type="evidence" value="ECO:0007669"/>
    <property type="project" value="UniProtKB-KW"/>
</dbReference>
<feature type="chain" id="PRO_5006589266" evidence="1">
    <location>
        <begin position="20"/>
        <end position="53"/>
    </location>
</feature>
<keyword evidence="1" id="KW-0732">Signal</keyword>
<organism evidence="2">
    <name type="scientific">Phakopsora pachyrhizi</name>
    <name type="common">Asian soybean rust disease fungus</name>
    <dbReference type="NCBI Taxonomy" id="170000"/>
    <lineage>
        <taxon>Eukaryota</taxon>
        <taxon>Fungi</taxon>
        <taxon>Dikarya</taxon>
        <taxon>Basidiomycota</taxon>
        <taxon>Pucciniomycotina</taxon>
        <taxon>Pucciniomycetes</taxon>
        <taxon>Pucciniales</taxon>
        <taxon>Phakopsoraceae</taxon>
        <taxon>Phakopsora</taxon>
    </lineage>
</organism>
<accession>A0A0S1MIL3</accession>
<dbReference type="EMBL" id="KT246644">
    <property type="protein sequence ID" value="ALL40735.1"/>
    <property type="molecule type" value="mRNA"/>
</dbReference>
<keyword evidence="2" id="KW-0808">Transferase</keyword>
<dbReference type="AlphaFoldDB" id="A0A0S1MIL3"/>
<reference evidence="2" key="1">
    <citation type="submission" date="2015-07" db="EMBL/GenBank/DDBJ databases">
        <title>Elucidating the P. pachyrhizi secretome and potential effectors.</title>
        <authorList>
            <person name="de Carvalho M.C.C.G."/>
            <person name="Nascimento L.C."/>
            <person name="Darben L.M."/>
            <person name="Polizel-Podanosqui A.M."/>
            <person name="Lopes-Caitar V.S."/>
            <person name="Rocha C.S."/>
            <person name="Qi M."/>
            <person name="Carazolle M."/>
            <person name="Kuwahara M.K."/>
            <person name="Pereira G.A.G."/>
            <person name="Abdelnoor R.V."/>
            <person name="Whitham S.A."/>
            <person name="Marcelino-Guimaraes F.C."/>
        </authorList>
    </citation>
    <scope>NUCLEOTIDE SEQUENCE</scope>
</reference>
<evidence type="ECO:0000256" key="1">
    <source>
        <dbReference type="SAM" id="SignalP"/>
    </source>
</evidence>
<name>A0A0S1MIL3_PHAPC</name>
<protein>
    <submittedName>
        <fullName evidence="2">Nicotinate phosphoribosyltransferase</fullName>
    </submittedName>
</protein>
<keyword evidence="2" id="KW-0328">Glycosyltransferase</keyword>
<proteinExistence type="evidence at transcript level"/>
<feature type="signal peptide" evidence="1">
    <location>
        <begin position="1"/>
        <end position="19"/>
    </location>
</feature>
<evidence type="ECO:0000313" key="2">
    <source>
        <dbReference type="EMBL" id="ALL40735.1"/>
    </source>
</evidence>
<sequence>MSWLCIVLSMMTSCHPRDAVSLPAAATPCFLQALSFVVPHLFVSSPPDQDFST</sequence>